<evidence type="ECO:0000259" key="9">
    <source>
        <dbReference type="Pfam" id="PF07888"/>
    </source>
</evidence>
<proteinExistence type="inferred from homology"/>
<feature type="domain" description="SKICH" evidence="10">
    <location>
        <begin position="7"/>
        <end position="110"/>
    </location>
</feature>
<organism evidence="11 12">
    <name type="scientific">Megalops atlanticus</name>
    <name type="common">Tarpon</name>
    <name type="synonym">Clupea gigantea</name>
    <dbReference type="NCBI Taxonomy" id="7932"/>
    <lineage>
        <taxon>Eukaryota</taxon>
        <taxon>Metazoa</taxon>
        <taxon>Chordata</taxon>
        <taxon>Craniata</taxon>
        <taxon>Vertebrata</taxon>
        <taxon>Euteleostomi</taxon>
        <taxon>Actinopterygii</taxon>
        <taxon>Neopterygii</taxon>
        <taxon>Teleostei</taxon>
        <taxon>Elopiformes</taxon>
        <taxon>Megalopidae</taxon>
        <taxon>Megalops</taxon>
    </lineage>
</organism>
<dbReference type="EMBL" id="JAFDVH010000005">
    <property type="protein sequence ID" value="KAG7477391.1"/>
    <property type="molecule type" value="Genomic_DNA"/>
</dbReference>
<feature type="compositionally biased region" description="Polar residues" evidence="8">
    <location>
        <begin position="512"/>
        <end position="534"/>
    </location>
</feature>
<dbReference type="PANTHER" id="PTHR31915">
    <property type="entry name" value="SKICH DOMAIN-CONTAINING PROTEIN"/>
    <property type="match status" value="1"/>
</dbReference>
<evidence type="ECO:0000256" key="8">
    <source>
        <dbReference type="SAM" id="MobiDB-lite"/>
    </source>
</evidence>
<evidence type="ECO:0000256" key="1">
    <source>
        <dbReference type="ARBA" id="ARBA00004123"/>
    </source>
</evidence>
<dbReference type="Proteomes" id="UP001046870">
    <property type="component" value="Chromosome 5"/>
</dbReference>
<comment type="similarity">
    <text evidence="6">Belongs to the CALCOCO family.</text>
</comment>
<accession>A0A9D3Q5U6</accession>
<dbReference type="OrthoDB" id="10015001at2759"/>
<protein>
    <recommendedName>
        <fullName evidence="13">Calcium-binding and coiled-coil domain-containing protein 1</fullName>
    </recommendedName>
</protein>
<dbReference type="InterPro" id="IPR041611">
    <property type="entry name" value="SKICH"/>
</dbReference>
<dbReference type="InterPro" id="IPR051002">
    <property type="entry name" value="UBA_autophagy_assoc_protein"/>
</dbReference>
<dbReference type="GO" id="GO:0005634">
    <property type="term" value="C:nucleus"/>
    <property type="evidence" value="ECO:0007669"/>
    <property type="project" value="UniProtKB-SubCell"/>
</dbReference>
<evidence type="ECO:0008006" key="13">
    <source>
        <dbReference type="Google" id="ProtNLM"/>
    </source>
</evidence>
<evidence type="ECO:0000256" key="3">
    <source>
        <dbReference type="ARBA" id="ARBA00022490"/>
    </source>
</evidence>
<dbReference type="AlphaFoldDB" id="A0A9D3Q5U6"/>
<evidence type="ECO:0000256" key="2">
    <source>
        <dbReference type="ARBA" id="ARBA00004496"/>
    </source>
</evidence>
<keyword evidence="12" id="KW-1185">Reference proteome</keyword>
<dbReference type="Pfam" id="PF07888">
    <property type="entry name" value="CALCOCO1"/>
    <property type="match status" value="1"/>
</dbReference>
<feature type="domain" description="Calcium binding and coiled-coil" evidence="9">
    <location>
        <begin position="291"/>
        <end position="552"/>
    </location>
</feature>
<dbReference type="Pfam" id="PF17751">
    <property type="entry name" value="SKICH"/>
    <property type="match status" value="1"/>
</dbReference>
<evidence type="ECO:0000313" key="12">
    <source>
        <dbReference type="Proteomes" id="UP001046870"/>
    </source>
</evidence>
<dbReference type="GO" id="GO:0045944">
    <property type="term" value="P:positive regulation of transcription by RNA polymerase II"/>
    <property type="evidence" value="ECO:0007669"/>
    <property type="project" value="TreeGrafter"/>
</dbReference>
<reference evidence="11" key="1">
    <citation type="submission" date="2021-01" db="EMBL/GenBank/DDBJ databases">
        <authorList>
            <person name="Zahm M."/>
            <person name="Roques C."/>
            <person name="Cabau C."/>
            <person name="Klopp C."/>
            <person name="Donnadieu C."/>
            <person name="Jouanno E."/>
            <person name="Lampietro C."/>
            <person name="Louis A."/>
            <person name="Herpin A."/>
            <person name="Echchiki A."/>
            <person name="Berthelot C."/>
            <person name="Parey E."/>
            <person name="Roest-Crollius H."/>
            <person name="Braasch I."/>
            <person name="Postlethwait J."/>
            <person name="Bobe J."/>
            <person name="Montfort J."/>
            <person name="Bouchez O."/>
            <person name="Begum T."/>
            <person name="Mejri S."/>
            <person name="Adams A."/>
            <person name="Chen W.-J."/>
            <person name="Guiguen Y."/>
        </authorList>
    </citation>
    <scope>NUCLEOTIDE SEQUENCE</scope>
    <source>
        <strain evidence="11">YG-15Mar2019-1</strain>
        <tissue evidence="11">Brain</tissue>
    </source>
</reference>
<evidence type="ECO:0000256" key="6">
    <source>
        <dbReference type="ARBA" id="ARBA00037963"/>
    </source>
</evidence>
<dbReference type="GO" id="GO:0005737">
    <property type="term" value="C:cytoplasm"/>
    <property type="evidence" value="ECO:0007669"/>
    <property type="project" value="UniProtKB-SubCell"/>
</dbReference>
<keyword evidence="5" id="KW-0539">Nucleus</keyword>
<name>A0A9D3Q5U6_MEGAT</name>
<dbReference type="Gene3D" id="2.60.40.2840">
    <property type="match status" value="1"/>
</dbReference>
<evidence type="ECO:0000313" key="11">
    <source>
        <dbReference type="EMBL" id="KAG7477391.1"/>
    </source>
</evidence>
<dbReference type="PANTHER" id="PTHR31915:SF5">
    <property type="entry name" value="CALCIUM-BINDING AND COILED-COIL DOMAIN-CONTAINING PROTEIN 1"/>
    <property type="match status" value="1"/>
</dbReference>
<dbReference type="InterPro" id="IPR012852">
    <property type="entry name" value="CALCOCO1-like"/>
</dbReference>
<feature type="coiled-coil region" evidence="7">
    <location>
        <begin position="142"/>
        <end position="468"/>
    </location>
</feature>
<evidence type="ECO:0000256" key="4">
    <source>
        <dbReference type="ARBA" id="ARBA00023054"/>
    </source>
</evidence>
<keyword evidence="4 7" id="KW-0175">Coiled coil</keyword>
<keyword evidence="3" id="KW-0963">Cytoplasm</keyword>
<evidence type="ECO:0000259" key="10">
    <source>
        <dbReference type="Pfam" id="PF17751"/>
    </source>
</evidence>
<sequence>MEKLWKVEFRNVGRSYHPQSRVELHYSLSTQHSWASNDWIGLFKVGWSTLRDYHTFVWALVPGDYTEGTNTNCCVHFQACYLPRPSPVEYQFVYVTGKGDVCARSSQFTFCAPNPLDDLVTLEQEGDGAEEGEDLLLVVPRAELLQTRLEECLRERAELLQAREVVEREKKSEEEKREGARGEWDQVRGELEAEIAGLKEKLRQSRENMEKMEEKLQSVQSTQEGVTAERDSLLAERVQSQQRIRELEDDIKALTQRELEKEAELEKMKERVKKMTMQRRDEEEERKSLQMESEVALSKLHSLQERLNTSDRTVEGLRAELSDLVAQRDHSQAELHQARLQAAQLTLQLADAGLALREGRASWAQDREALRNSAEMDRERVQKLSREVQRKEEWLQEERMEREKVELELVKERDTNRAQLAEARRELQELKASLRVAQKEKEQNMLEKQDLMDYVRQLEQRLEAVADTKWVETALNSSSCPSSPTSDAEDENPEALQLPRSPAPLVPYSLCEPSQTEVPVLPTDSSPSKEQSQVEVVICQPAPLLSPRQPGSNTPPHSSESEGEEQETGQSEGQSSREETGELLPNHTGTILSELADSPLW</sequence>
<evidence type="ECO:0000256" key="5">
    <source>
        <dbReference type="ARBA" id="ARBA00023242"/>
    </source>
</evidence>
<comment type="subcellular location">
    <subcellularLocation>
        <location evidence="2">Cytoplasm</location>
    </subcellularLocation>
    <subcellularLocation>
        <location evidence="1">Nucleus</location>
    </subcellularLocation>
</comment>
<gene>
    <name evidence="11" type="ORF">MATL_G00069020</name>
</gene>
<feature type="compositionally biased region" description="Low complexity" evidence="8">
    <location>
        <begin position="477"/>
        <end position="486"/>
    </location>
</feature>
<dbReference type="GO" id="GO:0003713">
    <property type="term" value="F:transcription coactivator activity"/>
    <property type="evidence" value="ECO:0007669"/>
    <property type="project" value="TreeGrafter"/>
</dbReference>
<evidence type="ECO:0000256" key="7">
    <source>
        <dbReference type="SAM" id="Coils"/>
    </source>
</evidence>
<comment type="caution">
    <text evidence="11">The sequence shown here is derived from an EMBL/GenBank/DDBJ whole genome shotgun (WGS) entry which is preliminary data.</text>
</comment>
<feature type="region of interest" description="Disordered" evidence="8">
    <location>
        <begin position="474"/>
        <end position="601"/>
    </location>
</feature>